<feature type="repeat" description="Cell wall-binding" evidence="11">
    <location>
        <begin position="390"/>
        <end position="409"/>
    </location>
</feature>
<feature type="region of interest" description="Disordered" evidence="12">
    <location>
        <begin position="344"/>
        <end position="371"/>
    </location>
</feature>
<dbReference type="RefSeq" id="WP_252795570.1">
    <property type="nucleotide sequence ID" value="NZ_CP097121.1"/>
</dbReference>
<evidence type="ECO:0000256" key="4">
    <source>
        <dbReference type="ARBA" id="ARBA00012592"/>
    </source>
</evidence>
<evidence type="ECO:0000256" key="5">
    <source>
        <dbReference type="ARBA" id="ARBA00022676"/>
    </source>
</evidence>
<evidence type="ECO:0000256" key="3">
    <source>
        <dbReference type="ARBA" id="ARBA00009247"/>
    </source>
</evidence>
<dbReference type="EMBL" id="CP097121">
    <property type="protein sequence ID" value="USS91084.1"/>
    <property type="molecule type" value="Genomic_DNA"/>
</dbReference>
<evidence type="ECO:0000256" key="11">
    <source>
        <dbReference type="PROSITE-ProRule" id="PRU00591"/>
    </source>
</evidence>
<dbReference type="Gene3D" id="3.20.20.80">
    <property type="entry name" value="Glycosidases"/>
    <property type="match status" value="2"/>
</dbReference>
<feature type="compositionally biased region" description="Polar residues" evidence="12">
    <location>
        <begin position="163"/>
        <end position="178"/>
    </location>
</feature>
<proteinExistence type="inferred from homology"/>
<accession>A0ABY5BX49</accession>
<dbReference type="InterPro" id="IPR003318">
    <property type="entry name" value="Glyco_hydro70cat"/>
</dbReference>
<keyword evidence="7" id="KW-0732">Signal</keyword>
<dbReference type="Pfam" id="PF19127">
    <property type="entry name" value="Choline_bind_3"/>
    <property type="match status" value="5"/>
</dbReference>
<name>A0ABY5BX49_9LACO</name>
<gene>
    <name evidence="14" type="ORF">M3M37_02425</name>
</gene>
<comment type="similarity">
    <text evidence="3">Belongs to the glycosyl hydrolase 70 family.</text>
</comment>
<feature type="compositionally biased region" description="Polar residues" evidence="12">
    <location>
        <begin position="126"/>
        <end position="156"/>
    </location>
</feature>
<dbReference type="Gene3D" id="2.10.270.10">
    <property type="entry name" value="Cholin Binding"/>
    <property type="match status" value="6"/>
</dbReference>
<evidence type="ECO:0000256" key="9">
    <source>
        <dbReference type="ARBA" id="ARBA00029911"/>
    </source>
</evidence>
<keyword evidence="6" id="KW-0808">Transferase</keyword>
<evidence type="ECO:0000256" key="7">
    <source>
        <dbReference type="ARBA" id="ARBA00022729"/>
    </source>
</evidence>
<keyword evidence="15" id="KW-1185">Reference proteome</keyword>
<dbReference type="InterPro" id="IPR027636">
    <property type="entry name" value="Glucan-bd_rpt"/>
</dbReference>
<feature type="compositionally biased region" description="Basic and acidic residues" evidence="12">
    <location>
        <begin position="192"/>
        <end position="207"/>
    </location>
</feature>
<evidence type="ECO:0000256" key="10">
    <source>
        <dbReference type="ARBA" id="ARBA00032238"/>
    </source>
</evidence>
<feature type="region of interest" description="Disordered" evidence="12">
    <location>
        <begin position="40"/>
        <end position="249"/>
    </location>
</feature>
<dbReference type="Pfam" id="PF19258">
    <property type="entry name" value="KxYKxGKxW_sig"/>
    <property type="match status" value="1"/>
</dbReference>
<dbReference type="PROSITE" id="PS51170">
    <property type="entry name" value="CW"/>
    <property type="match status" value="1"/>
</dbReference>
<dbReference type="InterPro" id="IPR017853">
    <property type="entry name" value="GH"/>
</dbReference>
<reference evidence="14" key="1">
    <citation type="submission" date="2022-05" db="EMBL/GenBank/DDBJ databases">
        <authorList>
            <person name="Oliphant S.A."/>
            <person name="Watson-Haigh N.S."/>
            <person name="Sumby K.M."/>
            <person name="Gardner J.M."/>
            <person name="Jiranek V."/>
        </authorList>
    </citation>
    <scope>NUCLEOTIDE SEQUENCE</scope>
    <source>
        <strain evidence="14">KI4_A6</strain>
    </source>
</reference>
<feature type="domain" description="Glycoside hydrolase family 70 catalytic" evidence="13">
    <location>
        <begin position="500"/>
        <end position="1297"/>
    </location>
</feature>
<feature type="compositionally biased region" description="Basic and acidic residues" evidence="12">
    <location>
        <begin position="230"/>
        <end position="239"/>
    </location>
</feature>
<evidence type="ECO:0000256" key="6">
    <source>
        <dbReference type="ARBA" id="ARBA00022679"/>
    </source>
</evidence>
<evidence type="ECO:0000256" key="8">
    <source>
        <dbReference type="ARBA" id="ARBA00022737"/>
    </source>
</evidence>
<dbReference type="InterPro" id="IPR018337">
    <property type="entry name" value="Cell_wall/Cho-bd_repeat"/>
</dbReference>
<feature type="compositionally biased region" description="Polar residues" evidence="12">
    <location>
        <begin position="40"/>
        <end position="58"/>
    </location>
</feature>
<evidence type="ECO:0000313" key="14">
    <source>
        <dbReference type="EMBL" id="USS91084.1"/>
    </source>
</evidence>
<dbReference type="NCBIfam" id="TIGR04035">
    <property type="entry name" value="glucan_65_rpt"/>
    <property type="match status" value="4"/>
</dbReference>
<dbReference type="NCBIfam" id="TIGR03715">
    <property type="entry name" value="KxYKxGKxW"/>
    <property type="match status" value="1"/>
</dbReference>
<evidence type="ECO:0000256" key="12">
    <source>
        <dbReference type="SAM" id="MobiDB-lite"/>
    </source>
</evidence>
<organism evidence="14 15">
    <name type="scientific">Fructilactobacillus carniphilus</name>
    <dbReference type="NCBI Taxonomy" id="2940297"/>
    <lineage>
        <taxon>Bacteria</taxon>
        <taxon>Bacillati</taxon>
        <taxon>Bacillota</taxon>
        <taxon>Bacilli</taxon>
        <taxon>Lactobacillales</taxon>
        <taxon>Lactobacillaceae</taxon>
        <taxon>Fructilactobacillus</taxon>
    </lineage>
</organism>
<keyword evidence="8" id="KW-0677">Repeat</keyword>
<dbReference type="Gene3D" id="2.30.30.420">
    <property type="entry name" value="glucansucrase"/>
    <property type="match status" value="1"/>
</dbReference>
<dbReference type="InterPro" id="IPR013780">
    <property type="entry name" value="Glyco_hydro_b"/>
</dbReference>
<dbReference type="SUPFAM" id="SSF69360">
    <property type="entry name" value="Cell wall binding repeat"/>
    <property type="match status" value="3"/>
</dbReference>
<protein>
    <recommendedName>
        <fullName evidence="4">dextransucrase</fullName>
        <ecNumber evidence="4">2.4.1.5</ecNumber>
    </recommendedName>
    <alternativeName>
        <fullName evidence="9">Dextransucrase</fullName>
    </alternativeName>
    <alternativeName>
        <fullName evidence="10">Sucrose 6-glucosyltransferase</fullName>
    </alternativeName>
</protein>
<feature type="compositionally biased region" description="Polar residues" evidence="12">
    <location>
        <begin position="353"/>
        <end position="363"/>
    </location>
</feature>
<comment type="catalytic activity">
    <reaction evidence="1">
        <text>[(1-&gt;6)-alpha-D-glucosyl](n) + sucrose = [(1-&gt;6)-alpha-D-glucosyl](n+1) + D-fructose</text>
        <dbReference type="Rhea" id="RHEA:18825"/>
        <dbReference type="Rhea" id="RHEA-COMP:11144"/>
        <dbReference type="Rhea" id="RHEA-COMP:11145"/>
        <dbReference type="ChEBI" id="CHEBI:17992"/>
        <dbReference type="ChEBI" id="CHEBI:18269"/>
        <dbReference type="ChEBI" id="CHEBI:37721"/>
        <dbReference type="EC" id="2.4.1.5"/>
    </reaction>
</comment>
<keyword evidence="5" id="KW-0328">Glycosyltransferase</keyword>
<dbReference type="EC" id="2.4.1.5" evidence="4"/>
<dbReference type="Pfam" id="PF01473">
    <property type="entry name" value="Choline_bind_1"/>
    <property type="match status" value="2"/>
</dbReference>
<evidence type="ECO:0000256" key="2">
    <source>
        <dbReference type="ARBA" id="ARBA00003243"/>
    </source>
</evidence>
<dbReference type="Pfam" id="PF02324">
    <property type="entry name" value="Glyco_hydro_70"/>
    <property type="match status" value="1"/>
</dbReference>
<evidence type="ECO:0000256" key="1">
    <source>
        <dbReference type="ARBA" id="ARBA00001152"/>
    </source>
</evidence>
<dbReference type="Proteomes" id="UP001056164">
    <property type="component" value="Chromosome"/>
</dbReference>
<dbReference type="InterPro" id="IPR022263">
    <property type="entry name" value="KxYKxGKxW"/>
</dbReference>
<comment type="function">
    <text evidence="2">Production of extracellular glucans, that are thought to play a key role in the development of the dental plaque because of their ability to adhere to smooth surfaces and mediate the aggregation of bacterial cells and food debris.</text>
</comment>
<evidence type="ECO:0000313" key="15">
    <source>
        <dbReference type="Proteomes" id="UP001056164"/>
    </source>
</evidence>
<sequence length="1619" mass="181196">MFNKTCRKKMYKAGKSWVIGAIFTITLAGVTVVGGNQVSAADNQNEPATSITKQVDSNEANKADDSQQTPDQKQPDVKAAEENPTVTQLATKTDAATGNTQTEAAQTEKQESQSEKSSVAAEAPQQAANLEQDAANNASDQQKAVQSTSEQTQTDANAKETNVESQTNQLDSKASSDQADSEKQNSESGEQPDSKNELRHDSKETKNTDSNQQPESAKTDDEEQDEEETDSNKQNKLPEKPGQYLDKNGDFYYQYDDGSYAKGLTTISGFTQYFDSDGKQVKGNYATIDGKNYYFKPGSGNLATGIQTINSQKIAFNKDGSRVQNSFYESDKQKALNNLDALKLQPDDDDETGNSASSNSNPYYHQRKKENDKNKVSGNIYYVDQNGEIVTGLQTVDKKTYYFDGSGIMRRGFSGVFNGELLYFDAKTGIATETKNSKIKEGINDQTTAYTPHNAVNGTSKDNFKNIDGYLTAESWYRPKEILAEGKDWRASTANDYRPILMTWWPDKKTEVNYLNYMVKAGLIDNQQGFKLDDDQHLLNESVTAVQKAIETKISQRNDTEWLRELMKDFIKEQPQWNIISETPNHDHLQRGALSFVNSKLTPDSNSNFRLMNRTPTNQTGKEKYDVDKSKGGFELLLADDVDNSNPVVQAEQLNWLHFLMHFGSITNNDPDANFDGIRIDAVDNVDADLLNISAKYFDSLYGVKKSDKNAMSHLSILEDWSHNDPLYMRDHGQGQLSMDDYSHTQLIWSLTKPDKLRGAMKRFLEYKMVDRSRDNQDNQALPNYSFVRAHDSEVQTVIAQIIEDLYPGVKNSLAPTQAQLDAAFKVYNEDMKQAKKKYTHYNMPSAYAMMLTNKDTIPRIYYGDLYTDDGAFMETKSPYFEAIDNFLKTRMKYVAGGQTMDVDKNDVLTSVRFGKGAMNVDDQGTDETRTEGIGVIVSNNHDLKLNESDQVVLHMGAAHRNQAFRAVILTTTDGLQNYATDEQAPVRWTNENGDLIFTGNEIKGYLNPQVSGYLSAWVPVGAAANQDARTNASDQQNNDGNTFRSNSALDSQVIFEGFSNFQAMPKTIDEFANVRIAKNAQMFRDWGITSMQLAPQYRSSEDDTFLDSIVKNGYAFSDRYDLGFNTPTKYGTDGQLRDAIKALHAQGIQVMADFVPDQLYNMKKQELTTVNRTDSLGKQNTDSDMQGDLYVSNTRGGGAYQEKFGGEFLDQLQKDYPELFKDKQISTGQPIDPSTKIKEWSAKYFNGSNIEGKGKDFVLKDPSTGHYFKVVDNGNGNGYLPKQLVNLPSSAGFTRDQQGIIYFDTSGYQAKHSIIKDDLDNYYYFDDSGHLATGEQTINGSKYYFLPNGTELRSSFFQGQDGNTYYYTGSGKQARNQYVLDKGGNAYYFGDDGKMLTNQLYSVEGRYTQYFDQNGVEAKDRFVKTPDGHVHYFDDGSGNLVANRYAGDHDGNWYYIDRNGNAATGLIELDGVKKYFHDNGIQSKGEFIDLGNNQFFYTDARDGHIVSGYQVINGHPHYFDPKTSIQVKGDFATNPETGKTYYFDVNNGTPVENQYITKDGKTYYLNAAGEKVYGTQVIGGKTVNFDPQTGALLQETVDDKPEATTVTNNDEAKTAVTN</sequence>
<dbReference type="Gene3D" id="2.60.40.1180">
    <property type="entry name" value="Golgi alpha-mannosidase II"/>
    <property type="match status" value="1"/>
</dbReference>
<feature type="compositionally biased region" description="Acidic residues" evidence="12">
    <location>
        <begin position="220"/>
        <end position="229"/>
    </location>
</feature>
<feature type="compositionally biased region" description="Polar residues" evidence="12">
    <location>
        <begin position="84"/>
        <end position="99"/>
    </location>
</feature>
<dbReference type="SUPFAM" id="SSF51445">
    <property type="entry name" value="(Trans)glycosidases"/>
    <property type="match status" value="2"/>
</dbReference>
<evidence type="ECO:0000259" key="13">
    <source>
        <dbReference type="Pfam" id="PF02324"/>
    </source>
</evidence>